<dbReference type="InterPro" id="IPR022441">
    <property type="entry name" value="Para_beta_helix_rpt-2"/>
</dbReference>
<gene>
    <name evidence="2" type="ORF">J3E07_000632</name>
</gene>
<evidence type="ECO:0000313" key="2">
    <source>
        <dbReference type="EMBL" id="MBP2201234.1"/>
    </source>
</evidence>
<dbReference type="Proteomes" id="UP000740329">
    <property type="component" value="Unassembled WGS sequence"/>
</dbReference>
<comment type="caution">
    <text evidence="2">The sequence shown here is derived from an EMBL/GenBank/DDBJ whole genome shotgun (WGS) entry which is preliminary data.</text>
</comment>
<name>A0A8J7UT24_METVO</name>
<sequence>MNKNYKITFFMLLMVTMLAVNTVYADTAINGPYTINTPGKYYLTNNISHDTGDIIKITSNDVILDGKGFTIDGQESADRAILVYKVSTEYKNITIKNFNIQNCTAEGIYLYRCNDSIIFNNTAQDCAIGIRVQGVNNTVLNNTMYDNWNGMVLWYVNDSILKYNEIYDSSGVGLYTLQAINCSIFNNSIYSNNNQNGVYLESSTNNILYNNIFNNSNNLDTYMGLNYLNTTKENGGGNYWFTPTGTGWSEYNSTDNNGDGFCDNPYVVKADLVDYLPKCIDTTGPIMTIVSPANKSIFTKNYIIVNITAVDASGIDKIESEFYGYNHTMTEYPTYYSIGYGSLLDGNYSLKFYAFDNLGHRSVKKLWVVINTKAPEITINTPINNKVYNTSDIFINATATDAIGIKEVMANINGTNITMNINNSYYTLSKNLADDKYSLKVYAEDNVGNKSVTDEITFSVDTTAPTFTVHSPANKSIFNKNSFKVNVTAVDKHGIDKIVSELDGSNTTLSDHTKYYNTTYDNVLDKNYSLKLYTFDNMGNRAVKKLWVVIDTKAPNVTLNTPISNKIYNTSDIFINATVNDTNGIKEVMANINGTNTTMNINNSYYTVSKNLADDKYSLKVYAEDNVGNKNVTDEITFSVDTTAPEIITVKPTAGSTVGIATNVQVTVNEKSTVNISITKGTNKLKYDLIKDPNNENLHSKLISNLEAGTYTLKVTATDLYKNSYTNEYTFIVDETKPVMEIARPTNNSIFNETIIPINATVTDTYGIKEVLANIKSTIVDKNITLLKDGNNYLGNTDALTEGNYNITIHATNNLGNINNTQPNEVIVDLTKPVIINENPNRTVVNAGFTINATVTDNVEVKNVTVQLNGENISLRNVSGNIYSTSAINSLSSGNYTYIITAYDTARNYVKTKVINFTLDSTAPKVTLNSPIGLQNKANITINATVTDSTGIKSVMAELNGENNTLTLTDGYYIVNKTLMDNNYALKIYAIDNVDNKAVTPVSVFKVDTKAPYITINSPNGTLKTDKFLINVSSYEGLVTSGIKEVIANINNENITLTKTGDYYLVEKTLNDGTYLLNVTSIDNANNSNSTSTTFTIDTYVPSSSNDNRRRTIDASDSIESKSLRRTVSDSTVVYGSNFDKQLANNLKENTYSDDTEIDGDTIILGGPVSNRIANQYNDRFTIPVTNDNPGTNRGIIQVISIPSGSSSIVQSYKLIYIAGSDRLGTEAALKYFETLTELPDEPITVEWVDGGFKVIE</sequence>
<evidence type="ECO:0000259" key="1">
    <source>
        <dbReference type="Pfam" id="PF05048"/>
    </source>
</evidence>
<dbReference type="NCBIfam" id="TIGR03804">
    <property type="entry name" value="para_beta_helix"/>
    <property type="match status" value="2"/>
</dbReference>
<proteinExistence type="predicted"/>
<dbReference type="InterPro" id="IPR011050">
    <property type="entry name" value="Pectin_lyase_fold/virulence"/>
</dbReference>
<dbReference type="InterPro" id="IPR007742">
    <property type="entry name" value="NosD_dom"/>
</dbReference>
<organism evidence="2 3">
    <name type="scientific">Methanococcus voltae</name>
    <dbReference type="NCBI Taxonomy" id="2188"/>
    <lineage>
        <taxon>Archaea</taxon>
        <taxon>Methanobacteriati</taxon>
        <taxon>Methanobacteriota</taxon>
        <taxon>Methanomada group</taxon>
        <taxon>Methanococci</taxon>
        <taxon>Methanococcales</taxon>
        <taxon>Methanococcaceae</taxon>
        <taxon>Methanococcus</taxon>
    </lineage>
</organism>
<dbReference type="AlphaFoldDB" id="A0A8J7UT24"/>
<feature type="domain" description="Periplasmic copper-binding protein NosD beta helix" evidence="1">
    <location>
        <begin position="46"/>
        <end position="245"/>
    </location>
</feature>
<evidence type="ECO:0000313" key="3">
    <source>
        <dbReference type="Proteomes" id="UP000740329"/>
    </source>
</evidence>
<dbReference type="EMBL" id="JAGGMV010000001">
    <property type="protein sequence ID" value="MBP2201234.1"/>
    <property type="molecule type" value="Genomic_DNA"/>
</dbReference>
<dbReference type="InterPro" id="IPR013783">
    <property type="entry name" value="Ig-like_fold"/>
</dbReference>
<dbReference type="Pfam" id="PF05048">
    <property type="entry name" value="NosD"/>
    <property type="match status" value="1"/>
</dbReference>
<protein>
    <submittedName>
        <fullName evidence="2">Parallel beta-helix repeat protein</fullName>
    </submittedName>
</protein>
<dbReference type="Pfam" id="PF17957">
    <property type="entry name" value="Big_7"/>
    <property type="match status" value="3"/>
</dbReference>
<dbReference type="InterPro" id="IPR006626">
    <property type="entry name" value="PbH1"/>
</dbReference>
<dbReference type="SUPFAM" id="SSF51126">
    <property type="entry name" value="Pectin lyase-like"/>
    <property type="match status" value="1"/>
</dbReference>
<dbReference type="Gene3D" id="2.60.40.10">
    <property type="entry name" value="Immunoglobulins"/>
    <property type="match status" value="8"/>
</dbReference>
<accession>A0A8J7UT24</accession>
<dbReference type="SMART" id="SM00710">
    <property type="entry name" value="PbH1"/>
    <property type="match status" value="8"/>
</dbReference>
<dbReference type="RefSeq" id="WP_209590686.1">
    <property type="nucleotide sequence ID" value="NZ_JAGGMV010000001.1"/>
</dbReference>
<reference evidence="2" key="1">
    <citation type="submission" date="2021-03" db="EMBL/GenBank/DDBJ databases">
        <title>Genomic Encyclopedia of Type Strains, Phase IV (KMG-V): Genome sequencing to study the core and pangenomes of soil and plant-associated prokaryotes.</title>
        <authorList>
            <person name="Whitman W."/>
        </authorList>
    </citation>
    <scope>NUCLEOTIDE SEQUENCE</scope>
    <source>
        <strain evidence="2">C4</strain>
    </source>
</reference>